<feature type="non-terminal residue" evidence="1">
    <location>
        <position position="1"/>
    </location>
</feature>
<dbReference type="EMBL" id="LAZR01047816">
    <property type="protein sequence ID" value="KKK93340.1"/>
    <property type="molecule type" value="Genomic_DNA"/>
</dbReference>
<protein>
    <recommendedName>
        <fullName evidence="2">MoeA C-terminal domain-containing protein</fullName>
    </recommendedName>
</protein>
<sequence length="34" mass="3379">SMLGAQALALLDVDSGDIAAGQQVEVELLPPSGL</sequence>
<accession>A0A0F9A584</accession>
<dbReference type="GO" id="GO:0032324">
    <property type="term" value="P:molybdopterin cofactor biosynthetic process"/>
    <property type="evidence" value="ECO:0007669"/>
    <property type="project" value="InterPro"/>
</dbReference>
<evidence type="ECO:0008006" key="2">
    <source>
        <dbReference type="Google" id="ProtNLM"/>
    </source>
</evidence>
<gene>
    <name evidence="1" type="ORF">LCGC14_2693870</name>
</gene>
<proteinExistence type="predicted"/>
<evidence type="ECO:0000313" key="1">
    <source>
        <dbReference type="EMBL" id="KKK93340.1"/>
    </source>
</evidence>
<dbReference type="InterPro" id="IPR036688">
    <property type="entry name" value="MoeA_C_domain_IV_sf"/>
</dbReference>
<dbReference type="SUPFAM" id="SSF63867">
    <property type="entry name" value="MoeA C-terminal domain-like"/>
    <property type="match status" value="1"/>
</dbReference>
<dbReference type="AlphaFoldDB" id="A0A0F9A584"/>
<reference evidence="1" key="1">
    <citation type="journal article" date="2015" name="Nature">
        <title>Complex archaea that bridge the gap between prokaryotes and eukaryotes.</title>
        <authorList>
            <person name="Spang A."/>
            <person name="Saw J.H."/>
            <person name="Jorgensen S.L."/>
            <person name="Zaremba-Niedzwiedzka K."/>
            <person name="Martijn J."/>
            <person name="Lind A.E."/>
            <person name="van Eijk R."/>
            <person name="Schleper C."/>
            <person name="Guy L."/>
            <person name="Ettema T.J."/>
        </authorList>
    </citation>
    <scope>NUCLEOTIDE SEQUENCE</scope>
</reference>
<name>A0A0F9A584_9ZZZZ</name>
<organism evidence="1">
    <name type="scientific">marine sediment metagenome</name>
    <dbReference type="NCBI Taxonomy" id="412755"/>
    <lineage>
        <taxon>unclassified sequences</taxon>
        <taxon>metagenomes</taxon>
        <taxon>ecological metagenomes</taxon>
    </lineage>
</organism>
<comment type="caution">
    <text evidence="1">The sequence shown here is derived from an EMBL/GenBank/DDBJ whole genome shotgun (WGS) entry which is preliminary data.</text>
</comment>